<proteinExistence type="predicted"/>
<gene>
    <name evidence="2" type="ORF">D917_10592</name>
</gene>
<feature type="non-terminal residue" evidence="2">
    <location>
        <position position="1"/>
    </location>
</feature>
<sequence>AGCVEAETPNRRPTFDSRPHTAAQLSPPTACQDKSIQTCAGGRLAPELEFLRLPFALPRLMPGLTPFPLSLLDQLSSKARGNAAAAATAHFLHRPPRDSGFESCVPPPAHVHDWESLAVLLPDHVQRMYSTNNSSSSCWSGTNTGAGTGAVAAGSRCCYPSSIDKPASIWPGRPPFLWSQAYCSNSSRRTVASGVASSGDEALTGIFHPRRRR</sequence>
<feature type="compositionally biased region" description="Basic and acidic residues" evidence="1">
    <location>
        <begin position="8"/>
        <end position="19"/>
    </location>
</feature>
<comment type="caution">
    <text evidence="2">The sequence shown here is derived from an EMBL/GenBank/DDBJ whole genome shotgun (WGS) entry which is preliminary data.</text>
</comment>
<evidence type="ECO:0000313" key="2">
    <source>
        <dbReference type="EMBL" id="OUC41919.1"/>
    </source>
</evidence>
<dbReference type="AlphaFoldDB" id="A0A1Y3EE72"/>
<evidence type="ECO:0000256" key="1">
    <source>
        <dbReference type="SAM" id="MobiDB-lite"/>
    </source>
</evidence>
<dbReference type="Proteomes" id="UP000243006">
    <property type="component" value="Unassembled WGS sequence"/>
</dbReference>
<reference evidence="2 3" key="1">
    <citation type="submission" date="2015-04" db="EMBL/GenBank/DDBJ databases">
        <title>Draft genome of the roundworm Trichinella nativa.</title>
        <authorList>
            <person name="Mitreva M."/>
        </authorList>
    </citation>
    <scope>NUCLEOTIDE SEQUENCE [LARGE SCALE GENOMIC DNA]</scope>
    <source>
        <strain evidence="2 3">ISS45</strain>
    </source>
</reference>
<evidence type="ECO:0000313" key="3">
    <source>
        <dbReference type="Proteomes" id="UP000243006"/>
    </source>
</evidence>
<protein>
    <submittedName>
        <fullName evidence="2">Uncharacterized protein</fullName>
    </submittedName>
</protein>
<feature type="region of interest" description="Disordered" evidence="1">
    <location>
        <begin position="1"/>
        <end position="28"/>
    </location>
</feature>
<dbReference type="EMBL" id="LVZM01018948">
    <property type="protein sequence ID" value="OUC41919.1"/>
    <property type="molecule type" value="Genomic_DNA"/>
</dbReference>
<accession>A0A1Y3EE72</accession>
<name>A0A1Y3EE72_9BILA</name>
<feature type="non-terminal residue" evidence="2">
    <location>
        <position position="213"/>
    </location>
</feature>
<organism evidence="2 3">
    <name type="scientific">Trichinella nativa</name>
    <dbReference type="NCBI Taxonomy" id="6335"/>
    <lineage>
        <taxon>Eukaryota</taxon>
        <taxon>Metazoa</taxon>
        <taxon>Ecdysozoa</taxon>
        <taxon>Nematoda</taxon>
        <taxon>Enoplea</taxon>
        <taxon>Dorylaimia</taxon>
        <taxon>Trichinellida</taxon>
        <taxon>Trichinellidae</taxon>
        <taxon>Trichinella</taxon>
    </lineage>
</organism>